<organism evidence="5 6">
    <name type="scientific">Filibacter tadaridae</name>
    <dbReference type="NCBI Taxonomy" id="2483811"/>
    <lineage>
        <taxon>Bacteria</taxon>
        <taxon>Bacillati</taxon>
        <taxon>Bacillota</taxon>
        <taxon>Bacilli</taxon>
        <taxon>Bacillales</taxon>
        <taxon>Caryophanaceae</taxon>
        <taxon>Filibacter</taxon>
    </lineage>
</organism>
<dbReference type="OrthoDB" id="2624050at2"/>
<dbReference type="SMART" id="SM00267">
    <property type="entry name" value="GGDEF"/>
    <property type="match status" value="1"/>
</dbReference>
<name>A0A3P5X2D0_9BACL</name>
<dbReference type="InterPro" id="IPR052155">
    <property type="entry name" value="Biofilm_reg_signaling"/>
</dbReference>
<feature type="domain" description="GGDEF" evidence="4">
    <location>
        <begin position="179"/>
        <end position="312"/>
    </location>
</feature>
<dbReference type="Pfam" id="PF00990">
    <property type="entry name" value="GGDEF"/>
    <property type="match status" value="1"/>
</dbReference>
<dbReference type="CDD" id="cd01949">
    <property type="entry name" value="GGDEF"/>
    <property type="match status" value="1"/>
</dbReference>
<dbReference type="EC" id="3.1.4.52" evidence="5"/>
<dbReference type="CDD" id="cd00130">
    <property type="entry name" value="PAS"/>
    <property type="match status" value="1"/>
</dbReference>
<accession>A0A3P5X2D0</accession>
<dbReference type="AlphaFoldDB" id="A0A3P5X2D0"/>
<evidence type="ECO:0000259" key="2">
    <source>
        <dbReference type="PROSITE" id="PS50113"/>
    </source>
</evidence>
<dbReference type="Pfam" id="PF08447">
    <property type="entry name" value="PAS_3"/>
    <property type="match status" value="1"/>
</dbReference>
<dbReference type="SMART" id="SM00052">
    <property type="entry name" value="EAL"/>
    <property type="match status" value="1"/>
</dbReference>
<dbReference type="Proteomes" id="UP000270468">
    <property type="component" value="Unassembled WGS sequence"/>
</dbReference>
<dbReference type="SUPFAM" id="SSF55785">
    <property type="entry name" value="PYP-like sensor domain (PAS domain)"/>
    <property type="match status" value="1"/>
</dbReference>
<dbReference type="InterPro" id="IPR043128">
    <property type="entry name" value="Rev_trsase/Diguanyl_cyclase"/>
</dbReference>
<keyword evidence="6" id="KW-1185">Reference proteome</keyword>
<dbReference type="SMART" id="SM00086">
    <property type="entry name" value="PAC"/>
    <property type="match status" value="1"/>
</dbReference>
<dbReference type="NCBIfam" id="TIGR00254">
    <property type="entry name" value="GGDEF"/>
    <property type="match status" value="1"/>
</dbReference>
<dbReference type="EMBL" id="UXAV01000021">
    <property type="protein sequence ID" value="VDC22407.1"/>
    <property type="molecule type" value="Genomic_DNA"/>
</dbReference>
<dbReference type="InterPro" id="IPR029787">
    <property type="entry name" value="Nucleotide_cyclase"/>
</dbReference>
<dbReference type="NCBIfam" id="TIGR00229">
    <property type="entry name" value="sensory_box"/>
    <property type="match status" value="1"/>
</dbReference>
<dbReference type="GO" id="GO:0071111">
    <property type="term" value="F:cyclic-guanylate-specific phosphodiesterase activity"/>
    <property type="evidence" value="ECO:0007669"/>
    <property type="project" value="UniProtKB-EC"/>
</dbReference>
<dbReference type="CDD" id="cd01948">
    <property type="entry name" value="EAL"/>
    <property type="match status" value="1"/>
</dbReference>
<feature type="domain" description="PAS" evidence="1">
    <location>
        <begin position="20"/>
        <end position="80"/>
    </location>
</feature>
<evidence type="ECO:0000259" key="4">
    <source>
        <dbReference type="PROSITE" id="PS50887"/>
    </source>
</evidence>
<dbReference type="Pfam" id="PF00563">
    <property type="entry name" value="EAL"/>
    <property type="match status" value="1"/>
</dbReference>
<evidence type="ECO:0000259" key="3">
    <source>
        <dbReference type="PROSITE" id="PS50883"/>
    </source>
</evidence>
<gene>
    <name evidence="5" type="primary">gmr_1</name>
    <name evidence="5" type="ORF">FILTAD_00753</name>
</gene>
<evidence type="ECO:0000313" key="5">
    <source>
        <dbReference type="EMBL" id="VDC22407.1"/>
    </source>
</evidence>
<feature type="domain" description="PAC" evidence="2">
    <location>
        <begin position="95"/>
        <end position="147"/>
    </location>
</feature>
<dbReference type="PANTHER" id="PTHR44757:SF2">
    <property type="entry name" value="BIOFILM ARCHITECTURE MAINTENANCE PROTEIN MBAA"/>
    <property type="match status" value="1"/>
</dbReference>
<dbReference type="PROSITE" id="PS50883">
    <property type="entry name" value="EAL"/>
    <property type="match status" value="1"/>
</dbReference>
<dbReference type="InterPro" id="IPR001610">
    <property type="entry name" value="PAC"/>
</dbReference>
<dbReference type="InterPro" id="IPR035919">
    <property type="entry name" value="EAL_sf"/>
</dbReference>
<reference evidence="5 6" key="1">
    <citation type="submission" date="2018-11" db="EMBL/GenBank/DDBJ databases">
        <authorList>
            <person name="Criscuolo A."/>
        </authorList>
    </citation>
    <scope>NUCLEOTIDE SEQUENCE [LARGE SCALE GENOMIC DNA]</scope>
    <source>
        <strain evidence="5">ATB-66</strain>
    </source>
</reference>
<dbReference type="InterPro" id="IPR000700">
    <property type="entry name" value="PAS-assoc_C"/>
</dbReference>
<dbReference type="Gene3D" id="3.30.70.270">
    <property type="match status" value="1"/>
</dbReference>
<dbReference type="SUPFAM" id="SSF141868">
    <property type="entry name" value="EAL domain-like"/>
    <property type="match status" value="1"/>
</dbReference>
<dbReference type="InterPro" id="IPR001633">
    <property type="entry name" value="EAL_dom"/>
</dbReference>
<dbReference type="RefSeq" id="WP_124069191.1">
    <property type="nucleotide sequence ID" value="NZ_CBCRXF010000020.1"/>
</dbReference>
<dbReference type="SUPFAM" id="SSF55073">
    <property type="entry name" value="Nucleotide cyclase"/>
    <property type="match status" value="1"/>
</dbReference>
<protein>
    <submittedName>
        <fullName evidence="5">Cyclic di-GMP phosphodiesterase Gmr</fullName>
        <ecNumber evidence="5">3.1.4.52</ecNumber>
    </submittedName>
</protein>
<feature type="domain" description="EAL" evidence="3">
    <location>
        <begin position="321"/>
        <end position="574"/>
    </location>
</feature>
<dbReference type="InterPro" id="IPR013655">
    <property type="entry name" value="PAS_fold_3"/>
</dbReference>
<proteinExistence type="predicted"/>
<dbReference type="PROSITE" id="PS50887">
    <property type="entry name" value="GGDEF"/>
    <property type="match status" value="1"/>
</dbReference>
<dbReference type="InterPro" id="IPR000014">
    <property type="entry name" value="PAS"/>
</dbReference>
<keyword evidence="5" id="KW-0378">Hydrolase</keyword>
<evidence type="ECO:0000313" key="6">
    <source>
        <dbReference type="Proteomes" id="UP000270468"/>
    </source>
</evidence>
<dbReference type="PROSITE" id="PS50112">
    <property type="entry name" value="PAS"/>
    <property type="match status" value="1"/>
</dbReference>
<dbReference type="Gene3D" id="3.20.20.450">
    <property type="entry name" value="EAL domain"/>
    <property type="match status" value="1"/>
</dbReference>
<dbReference type="PANTHER" id="PTHR44757">
    <property type="entry name" value="DIGUANYLATE CYCLASE DGCP"/>
    <property type="match status" value="1"/>
</dbReference>
<evidence type="ECO:0000259" key="1">
    <source>
        <dbReference type="PROSITE" id="PS50112"/>
    </source>
</evidence>
<dbReference type="PROSITE" id="PS50113">
    <property type="entry name" value="PAC"/>
    <property type="match status" value="1"/>
</dbReference>
<dbReference type="InterPro" id="IPR035965">
    <property type="entry name" value="PAS-like_dom_sf"/>
</dbReference>
<dbReference type="Gene3D" id="3.30.450.20">
    <property type="entry name" value="PAS domain"/>
    <property type="match status" value="1"/>
</dbReference>
<sequence>MLDSNNTMPEIIHHDGSEEAEKLLMDIIYALDKSAIVAITDRRGKITYVNELFTEISQYTAEELIGSDHRIINSNYHPRNFFKTMWATIGRGKIWRGEICNRRVDGSFYWVDTTIVPSLNEKGRPYQYISIRYDVTERKESERIIQNLACKDQLTGLPNRSSFRELVKREVEFANESNTKLGFVYFDIDRLRYVNDSLGNEAGDYILSMVSNRLKENLQDDHVYGRLSGDEFALLLKNIRGAEHAEQLTKEIQQFLEEPIEVMGQLYTLSFSLGIALYPEHAQKPSELAMKAEKALSNARAKGGGKFEMYEHGTAAKTLERILLENELRKSISLGHFNLDYQPKVDLKTGDLMGVEALVRWNHPDLGRIPPDKFIPVAEETKLILPLGEWIIHEACKQARKWQDADFAPVRIAINISAIQLKEPGIVEAIKRILVETGVTSERIEIELTESAFADRSGMQDVIQEIRDLGITIAIDDFGTGYSTFSYIKELPADTLKIDRAFIGDIHENEESRAIVKAILAVAGTVGLRVIAEGIECEEQAAILHEYGCEEGQGYFYSRPTTPDKCVSFMKRVYE</sequence>
<dbReference type="InterPro" id="IPR000160">
    <property type="entry name" value="GGDEF_dom"/>
</dbReference>